<comment type="similarity">
    <text evidence="1 3">Belongs to the UPF0122 family.</text>
</comment>
<dbReference type="NCBIfam" id="NF001072">
    <property type="entry name" value="PRK00118.2-2"/>
    <property type="match status" value="1"/>
</dbReference>
<dbReference type="PANTHER" id="PTHR40083:SF1">
    <property type="entry name" value="UPF0122 PROTEIN YLXM"/>
    <property type="match status" value="1"/>
</dbReference>
<dbReference type="Pfam" id="PF04297">
    <property type="entry name" value="UPF0122"/>
    <property type="match status" value="1"/>
</dbReference>
<dbReference type="InterPro" id="IPR036388">
    <property type="entry name" value="WH-like_DNA-bd_sf"/>
</dbReference>
<keyword evidence="4" id="KW-0175">Coiled coil</keyword>
<keyword evidence="5" id="KW-0238">DNA-binding</keyword>
<dbReference type="RefSeq" id="WP_039252914.1">
    <property type="nucleotide sequence ID" value="NZ_JENJ01000007.1"/>
</dbReference>
<evidence type="ECO:0000256" key="4">
    <source>
        <dbReference type="SAM" id="Coils"/>
    </source>
</evidence>
<protein>
    <recommendedName>
        <fullName evidence="3">UPF0122 protein Z968_02600</fullName>
    </recommendedName>
</protein>
<evidence type="ECO:0000256" key="3">
    <source>
        <dbReference type="HAMAP-Rule" id="MF_00245"/>
    </source>
</evidence>
<comment type="caution">
    <text evidence="5">The sequence shown here is derived from an EMBL/GenBank/DDBJ whole genome shotgun (WGS) entry which is preliminary data.</text>
</comment>
<dbReference type="EMBL" id="JENJ01000007">
    <property type="protein sequence ID" value="KGM97753.1"/>
    <property type="molecule type" value="Genomic_DNA"/>
</dbReference>
<accession>A0A0A0IB82</accession>
<sequence length="115" mass="13964">MEDRIKISILMDYYRELLTEKQKYVMELYFNQDLSLAEISELTNTSRQAIYDIIKRCNKLLVDYEKKLNLARKNKELIKTKQIIIKKINDLEYSDNKEDFKKFLEDIKNTIVQYI</sequence>
<dbReference type="Gene3D" id="1.10.10.10">
    <property type="entry name" value="Winged helix-like DNA-binding domain superfamily/Winged helix DNA-binding domain"/>
    <property type="match status" value="1"/>
</dbReference>
<evidence type="ECO:0000313" key="6">
    <source>
        <dbReference type="Proteomes" id="UP000030012"/>
    </source>
</evidence>
<gene>
    <name evidence="5" type="ORF">Z968_02600</name>
</gene>
<proteinExistence type="inferred from homology"/>
<dbReference type="InterPro" id="IPR054831">
    <property type="entry name" value="UPF0122_fam_protein"/>
</dbReference>
<organism evidence="5 6">
    <name type="scientific">Clostridium novyi A str. 4552</name>
    <dbReference type="NCBI Taxonomy" id="1444289"/>
    <lineage>
        <taxon>Bacteria</taxon>
        <taxon>Bacillati</taxon>
        <taxon>Bacillota</taxon>
        <taxon>Clostridia</taxon>
        <taxon>Eubacteriales</taxon>
        <taxon>Clostridiaceae</taxon>
        <taxon>Clostridium</taxon>
    </lineage>
</organism>
<dbReference type="Proteomes" id="UP000030012">
    <property type="component" value="Unassembled WGS sequence"/>
</dbReference>
<comment type="function">
    <text evidence="2 3">Might take part in the signal recognition particle (SRP) pathway. This is inferred from the conservation of its genetic proximity to ftsY/ffh. May be a regulatory protein.</text>
</comment>
<dbReference type="InterPro" id="IPR007394">
    <property type="entry name" value="UPF0122"/>
</dbReference>
<evidence type="ECO:0000313" key="5">
    <source>
        <dbReference type="EMBL" id="KGM97753.1"/>
    </source>
</evidence>
<evidence type="ECO:0000256" key="1">
    <source>
        <dbReference type="ARBA" id="ARBA00008720"/>
    </source>
</evidence>
<dbReference type="PANTHER" id="PTHR40083">
    <property type="entry name" value="UPF0122 PROTEIN CBO2450/CLC_2298"/>
    <property type="match status" value="1"/>
</dbReference>
<dbReference type="NCBIfam" id="NF045758">
    <property type="entry name" value="YlxM"/>
    <property type="match status" value="1"/>
</dbReference>
<reference evidence="5 6" key="1">
    <citation type="submission" date="2014-01" db="EMBL/GenBank/DDBJ databases">
        <title>Plasmidome dynamics in the species complex Clostridium novyi sensu lato converts strains of independent lineages into distinctly different pathogens.</title>
        <authorList>
            <person name="Skarin H."/>
            <person name="Segerman B."/>
        </authorList>
    </citation>
    <scope>NUCLEOTIDE SEQUENCE [LARGE SCALE GENOMIC DNA]</scope>
    <source>
        <strain evidence="5 6">4552</strain>
    </source>
</reference>
<dbReference type="GO" id="GO:0003677">
    <property type="term" value="F:DNA binding"/>
    <property type="evidence" value="ECO:0007669"/>
    <property type="project" value="UniProtKB-KW"/>
</dbReference>
<dbReference type="AlphaFoldDB" id="A0A0A0IB82"/>
<name>A0A0A0IB82_CLONO</name>
<dbReference type="SUPFAM" id="SSF88659">
    <property type="entry name" value="Sigma3 and sigma4 domains of RNA polymerase sigma factors"/>
    <property type="match status" value="1"/>
</dbReference>
<feature type="coiled-coil region" evidence="4">
    <location>
        <begin position="54"/>
        <end position="81"/>
    </location>
</feature>
<dbReference type="HAMAP" id="MF_00245">
    <property type="entry name" value="UPF0122"/>
    <property type="match status" value="1"/>
</dbReference>
<dbReference type="InterPro" id="IPR013324">
    <property type="entry name" value="RNA_pol_sigma_r3/r4-like"/>
</dbReference>
<evidence type="ECO:0000256" key="2">
    <source>
        <dbReference type="ARBA" id="ARBA00024764"/>
    </source>
</evidence>
<dbReference type="OrthoDB" id="6392at2"/>